<dbReference type="Proteomes" id="UP000254802">
    <property type="component" value="Unassembled WGS sequence"/>
</dbReference>
<gene>
    <name evidence="1" type="ORF">NCTC10638_03433</name>
</gene>
<name>A0A378N8U2_MANHA</name>
<reference evidence="1 2" key="1">
    <citation type="submission" date="2018-06" db="EMBL/GenBank/DDBJ databases">
        <authorList>
            <consortium name="Pathogen Informatics"/>
            <person name="Doyle S."/>
        </authorList>
    </citation>
    <scope>NUCLEOTIDE SEQUENCE [LARGE SCALE GENOMIC DNA]</scope>
    <source>
        <strain evidence="1 2">NCTC10638</strain>
    </source>
</reference>
<evidence type="ECO:0000313" key="1">
    <source>
        <dbReference type="EMBL" id="STY64257.1"/>
    </source>
</evidence>
<accession>A0A378N8U2</accession>
<dbReference type="EMBL" id="UGPN01000002">
    <property type="protein sequence ID" value="STY64257.1"/>
    <property type="molecule type" value="Genomic_DNA"/>
</dbReference>
<proteinExistence type="predicted"/>
<evidence type="ECO:0000313" key="2">
    <source>
        <dbReference type="Proteomes" id="UP000254802"/>
    </source>
</evidence>
<sequence>MSNGNLALLATVAYAKITDISNSNIIQRNLTDIELSTEQAKKIY</sequence>
<organism evidence="1 2">
    <name type="scientific">Mannheimia haemolytica</name>
    <name type="common">Pasteurella haemolytica</name>
    <dbReference type="NCBI Taxonomy" id="75985"/>
    <lineage>
        <taxon>Bacteria</taxon>
        <taxon>Pseudomonadati</taxon>
        <taxon>Pseudomonadota</taxon>
        <taxon>Gammaproteobacteria</taxon>
        <taxon>Pasteurellales</taxon>
        <taxon>Pasteurellaceae</taxon>
        <taxon>Mannheimia</taxon>
    </lineage>
</organism>
<dbReference type="AlphaFoldDB" id="A0A378N8U2"/>
<protein>
    <submittedName>
        <fullName evidence="1">Uncharacterized protein</fullName>
    </submittedName>
</protein>